<evidence type="ECO:0000313" key="2">
    <source>
        <dbReference type="EMBL" id="SIT50747.1"/>
    </source>
</evidence>
<dbReference type="AlphaFoldDB" id="A0A1N7STD6"/>
<protein>
    <submittedName>
        <fullName evidence="2">Uncharacterized protein</fullName>
    </submittedName>
</protein>
<evidence type="ECO:0000256" key="1">
    <source>
        <dbReference type="SAM" id="MobiDB-lite"/>
    </source>
</evidence>
<comment type="caution">
    <text evidence="2">The sequence shown here is derived from an EMBL/GenBank/DDBJ whole genome shotgun (WGS) entry which is preliminary data.</text>
</comment>
<accession>A0A1N7STD6</accession>
<evidence type="ECO:0000313" key="3">
    <source>
        <dbReference type="Proteomes" id="UP000195569"/>
    </source>
</evidence>
<feature type="region of interest" description="Disordered" evidence="1">
    <location>
        <begin position="61"/>
        <end position="83"/>
    </location>
</feature>
<dbReference type="EMBL" id="CYGY02000093">
    <property type="protein sequence ID" value="SIT50747.1"/>
    <property type="molecule type" value="Genomic_DNA"/>
</dbReference>
<proteinExistence type="predicted"/>
<feature type="compositionally biased region" description="Polar residues" evidence="1">
    <location>
        <begin position="13"/>
        <end position="30"/>
    </location>
</feature>
<dbReference type="Proteomes" id="UP000195569">
    <property type="component" value="Unassembled WGS sequence"/>
</dbReference>
<reference evidence="2" key="1">
    <citation type="submission" date="2016-12" db="EMBL/GenBank/DDBJ databases">
        <authorList>
            <person name="Moulin L."/>
        </authorList>
    </citation>
    <scope>NUCLEOTIDE SEQUENCE [LARGE SCALE GENOMIC DNA]</scope>
    <source>
        <strain evidence="2">STM 7183</strain>
    </source>
</reference>
<sequence>MATVLMKIRASESGPTGSLNPTRGTLNNHEWQGPRVEAAGESGRTGTTAIMKMTSPWLVGARHSSSGTGVHLAGGARGVGDET</sequence>
<name>A0A1N7STD6_9BURK</name>
<organism evidence="2 3">
    <name type="scientific">Paraburkholderia piptadeniae</name>
    <dbReference type="NCBI Taxonomy" id="1701573"/>
    <lineage>
        <taxon>Bacteria</taxon>
        <taxon>Pseudomonadati</taxon>
        <taxon>Pseudomonadota</taxon>
        <taxon>Betaproteobacteria</taxon>
        <taxon>Burkholderiales</taxon>
        <taxon>Burkholderiaceae</taxon>
        <taxon>Paraburkholderia</taxon>
    </lineage>
</organism>
<gene>
    <name evidence="2" type="ORF">BN2476_930045</name>
</gene>
<keyword evidence="3" id="KW-1185">Reference proteome</keyword>
<feature type="region of interest" description="Disordered" evidence="1">
    <location>
        <begin position="9"/>
        <end position="30"/>
    </location>
</feature>